<sequence length="450" mass="47964">MTLPIAFTRETIALPQSPASASLSRGGWQLHRIVASYWSVPLVAVLAALPAALITIDLDRAGLTAWIIEHDLAPVATADTAKDLTAVAIGVNAAFITLYFSITLLVLTVASSTLAVRLVDRWLEKRLVRVSLAGLSFTLVFCLGVMAAIDAEGELAEQPLAAFAGVIFFQALNIVMLTVALHDLGRTIFVDRSIEALGSQLADQAVCIVPGEPYRGAWGDTCVAKREGYVQGIALERLAKALRAHPGRIRLCAPPGRHVLPGEPLIAFETGGAPTDRLDDAIAIGDYRSDAQGAVFQVRLLVEIATRAMSPALNDFYTALAVADRLAAAMPGQAAGWIGPDKVPVWQEDERFELPGQDFAGLFENPLSALRQSAAAYPAVAIRLLENFARLEECRGGVAAFLRDHGETLARQAIATAQDEEDRDALTKAMQALRDAAGTDTTVPMIGPDA</sequence>
<feature type="transmembrane region" description="Helical" evidence="1">
    <location>
        <begin position="161"/>
        <end position="182"/>
    </location>
</feature>
<keyword evidence="1" id="KW-1133">Transmembrane helix</keyword>
<gene>
    <name evidence="2" type="ORF">EG799_10025</name>
</gene>
<dbReference type="Pfam" id="PF10011">
    <property type="entry name" value="DUF2254"/>
    <property type="match status" value="1"/>
</dbReference>
<name>A0A3N5CTB7_9SPHN</name>
<dbReference type="AlphaFoldDB" id="A0A3N5CTB7"/>
<reference evidence="2 3" key="1">
    <citation type="submission" date="2018-11" db="EMBL/GenBank/DDBJ databases">
        <title>Erythrobacter spongiae sp. nov., isolated from a marine sponge.</title>
        <authorList>
            <person name="Zhuang L."/>
            <person name="Luo L."/>
        </authorList>
    </citation>
    <scope>NUCLEOTIDE SEQUENCE [LARGE SCALE GENOMIC DNA]</scope>
    <source>
        <strain evidence="2 3">HN-E23</strain>
    </source>
</reference>
<evidence type="ECO:0000313" key="3">
    <source>
        <dbReference type="Proteomes" id="UP000275232"/>
    </source>
</evidence>
<keyword evidence="1" id="KW-0472">Membrane</keyword>
<organism evidence="2 3">
    <name type="scientific">Aurantiacibacter spongiae</name>
    <dbReference type="NCBI Taxonomy" id="2488860"/>
    <lineage>
        <taxon>Bacteria</taxon>
        <taxon>Pseudomonadati</taxon>
        <taxon>Pseudomonadota</taxon>
        <taxon>Alphaproteobacteria</taxon>
        <taxon>Sphingomonadales</taxon>
        <taxon>Erythrobacteraceae</taxon>
        <taxon>Aurantiacibacter</taxon>
    </lineage>
</organism>
<dbReference type="InterPro" id="IPR018723">
    <property type="entry name" value="DUF2254_membrane"/>
</dbReference>
<proteinExistence type="predicted"/>
<evidence type="ECO:0000256" key="1">
    <source>
        <dbReference type="SAM" id="Phobius"/>
    </source>
</evidence>
<feature type="transmembrane region" description="Helical" evidence="1">
    <location>
        <begin position="93"/>
        <end position="115"/>
    </location>
</feature>
<keyword evidence="1" id="KW-0812">Transmembrane</keyword>
<accession>A0A3N5CTB7</accession>
<feature type="transmembrane region" description="Helical" evidence="1">
    <location>
        <begin position="34"/>
        <end position="56"/>
    </location>
</feature>
<protein>
    <submittedName>
        <fullName evidence="2">DUF2254 domain-containing protein</fullName>
    </submittedName>
</protein>
<comment type="caution">
    <text evidence="2">The sequence shown here is derived from an EMBL/GenBank/DDBJ whole genome shotgun (WGS) entry which is preliminary data.</text>
</comment>
<evidence type="ECO:0000313" key="2">
    <source>
        <dbReference type="EMBL" id="RPF71917.1"/>
    </source>
</evidence>
<keyword evidence="3" id="KW-1185">Reference proteome</keyword>
<dbReference type="EMBL" id="RPFZ01000001">
    <property type="protein sequence ID" value="RPF71917.1"/>
    <property type="molecule type" value="Genomic_DNA"/>
</dbReference>
<feature type="transmembrane region" description="Helical" evidence="1">
    <location>
        <begin position="127"/>
        <end position="149"/>
    </location>
</feature>
<dbReference type="Proteomes" id="UP000275232">
    <property type="component" value="Unassembled WGS sequence"/>
</dbReference>